<dbReference type="Proteomes" id="UP000002748">
    <property type="component" value="Unassembled WGS sequence"/>
</dbReference>
<sequence length="345" mass="38477">MDPRLAFMRSAKPVVAAGTKTVPIRQTFSSSTPRDNTVSVLYYPPKRGTEQAPDQVTLFLPGNPGTPEYYLYFLGHLHSNLPDGHALLAASHVGGDAAQPHPKKPFDLPDQIASKIEMVNALQSSLDAWASPGQKPKVALAGHSAGTWVICEIMKKIKVHAAYLTFPTLGWIAWSYNGWTMWPMFHFPILQIIPYTSYIARHLLPYYRLPKPSQELVKSPETLRDVLAMAVSEMKLIREPDYEWFLKQRDLPYGEGVHGVWSEGTLDGWVGKEAPLIRDCLGKDRAVTVDIPHAFCLSERKSKRVADIVLGWMTDKPSKTVAAVKSANVHDGTDTPEYPESEMIM</sequence>
<dbReference type="KEGG" id="tasa:A1Q1_06783"/>
<dbReference type="GeneID" id="25990295"/>
<evidence type="ECO:0000313" key="5">
    <source>
        <dbReference type="EMBL" id="EJT51977.1"/>
    </source>
</evidence>
<name>J6F9S5_TRIAS</name>
<proteinExistence type="inferred from homology"/>
<evidence type="ECO:0000256" key="4">
    <source>
        <dbReference type="ARBA" id="ARBA00022801"/>
    </source>
</evidence>
<dbReference type="VEuPathDB" id="FungiDB:A1Q1_06783"/>
<evidence type="ECO:0000256" key="1">
    <source>
        <dbReference type="ARBA" id="ARBA00004502"/>
    </source>
</evidence>
<dbReference type="GO" id="GO:0005811">
    <property type="term" value="C:lipid droplet"/>
    <property type="evidence" value="ECO:0007669"/>
    <property type="project" value="UniProtKB-SubCell"/>
</dbReference>
<reference evidence="5 6" key="1">
    <citation type="journal article" date="2012" name="Eukaryot. Cell">
        <title>Draft genome sequence of CBS 2479, the standard type strain of Trichosporon asahii.</title>
        <authorList>
            <person name="Yang R.Y."/>
            <person name="Li H.T."/>
            <person name="Zhu H."/>
            <person name="Zhou G.P."/>
            <person name="Wang M."/>
            <person name="Wang L."/>
        </authorList>
    </citation>
    <scope>NUCLEOTIDE SEQUENCE [LARGE SCALE GENOMIC DNA]</scope>
    <source>
        <strain evidence="6">ATCC 90039 / CBS 2479 / JCM 2466 / KCTC 7840 / NCYC 2677 / UAMH 7654</strain>
    </source>
</reference>
<dbReference type="GO" id="GO:0019915">
    <property type="term" value="P:lipid storage"/>
    <property type="evidence" value="ECO:0007669"/>
    <property type="project" value="InterPro"/>
</dbReference>
<keyword evidence="4" id="KW-0378">Hydrolase</keyword>
<comment type="similarity">
    <text evidence="2">Belongs to the AB hydrolase superfamily. LDAH family.</text>
</comment>
<dbReference type="RefSeq" id="XP_014183307.1">
    <property type="nucleotide sequence ID" value="XM_014327832.1"/>
</dbReference>
<dbReference type="AlphaFoldDB" id="J6F9S5"/>
<keyword evidence="3" id="KW-0551">Lipid droplet</keyword>
<dbReference type="InterPro" id="IPR019363">
    <property type="entry name" value="LDAH"/>
</dbReference>
<dbReference type="Pfam" id="PF10230">
    <property type="entry name" value="LIDHydrolase"/>
    <property type="match status" value="1"/>
</dbReference>
<dbReference type="GO" id="GO:0016298">
    <property type="term" value="F:lipase activity"/>
    <property type="evidence" value="ECO:0007669"/>
    <property type="project" value="InterPro"/>
</dbReference>
<protein>
    <recommendedName>
        <fullName evidence="7">AB hydrolase-1 domain-containing protein</fullName>
    </recommendedName>
</protein>
<dbReference type="PANTHER" id="PTHR13390">
    <property type="entry name" value="LIPASE"/>
    <property type="match status" value="1"/>
</dbReference>
<comment type="caution">
    <text evidence="5">The sequence shown here is derived from an EMBL/GenBank/DDBJ whole genome shotgun (WGS) entry which is preliminary data.</text>
</comment>
<comment type="subcellular location">
    <subcellularLocation>
        <location evidence="1">Lipid droplet</location>
    </subcellularLocation>
</comment>
<dbReference type="Gene3D" id="3.40.50.1820">
    <property type="entry name" value="alpha/beta hydrolase"/>
    <property type="match status" value="1"/>
</dbReference>
<dbReference type="SUPFAM" id="SSF53474">
    <property type="entry name" value="alpha/beta-Hydrolases"/>
    <property type="match status" value="1"/>
</dbReference>
<dbReference type="EMBL" id="ALBS01000038">
    <property type="protein sequence ID" value="EJT51977.1"/>
    <property type="molecule type" value="Genomic_DNA"/>
</dbReference>
<evidence type="ECO:0000256" key="3">
    <source>
        <dbReference type="ARBA" id="ARBA00022677"/>
    </source>
</evidence>
<evidence type="ECO:0008006" key="7">
    <source>
        <dbReference type="Google" id="ProtNLM"/>
    </source>
</evidence>
<evidence type="ECO:0000256" key="2">
    <source>
        <dbReference type="ARBA" id="ARBA00008300"/>
    </source>
</evidence>
<dbReference type="HOGENOM" id="CLU_804567_0_0_1"/>
<dbReference type="OrthoDB" id="448051at2759"/>
<dbReference type="PANTHER" id="PTHR13390:SF0">
    <property type="entry name" value="LIPID DROPLET-ASSOCIATED HYDROLASE"/>
    <property type="match status" value="1"/>
</dbReference>
<gene>
    <name evidence="5" type="ORF">A1Q1_06783</name>
</gene>
<accession>J6F9S5</accession>
<evidence type="ECO:0000313" key="6">
    <source>
        <dbReference type="Proteomes" id="UP000002748"/>
    </source>
</evidence>
<dbReference type="InterPro" id="IPR029058">
    <property type="entry name" value="AB_hydrolase_fold"/>
</dbReference>
<organism evidence="5 6">
    <name type="scientific">Trichosporon asahii var. asahii (strain ATCC 90039 / CBS 2479 / JCM 2466 / KCTC 7840 / NBRC 103889/ NCYC 2677 / UAMH 7654)</name>
    <name type="common">Yeast</name>
    <dbReference type="NCBI Taxonomy" id="1186058"/>
    <lineage>
        <taxon>Eukaryota</taxon>
        <taxon>Fungi</taxon>
        <taxon>Dikarya</taxon>
        <taxon>Basidiomycota</taxon>
        <taxon>Agaricomycotina</taxon>
        <taxon>Tremellomycetes</taxon>
        <taxon>Trichosporonales</taxon>
        <taxon>Trichosporonaceae</taxon>
        <taxon>Trichosporon</taxon>
    </lineage>
</organism>